<keyword evidence="2" id="KW-0604">Photosystem II</keyword>
<evidence type="ECO:0000313" key="6">
    <source>
        <dbReference type="Proteomes" id="UP000583752"/>
    </source>
</evidence>
<proteinExistence type="predicted"/>
<gene>
    <name evidence="5" type="ORF">HHL21_16795</name>
</gene>
<dbReference type="RefSeq" id="WP_169467955.1">
    <property type="nucleotide sequence ID" value="NZ_JABBGG010000010.1"/>
</dbReference>
<keyword evidence="6" id="KW-1185">Reference proteome</keyword>
<dbReference type="AlphaFoldDB" id="A0A848HLD0"/>
<dbReference type="Gene3D" id="2.130.10.10">
    <property type="entry name" value="YVTN repeat-like/Quinoprotein amine dehydrogenase"/>
    <property type="match status" value="3"/>
</dbReference>
<feature type="chain" id="PRO_5032613447" description="Photosynthesis system II assembly factor Ycf48/Hcf136-like domain-containing protein" evidence="3">
    <location>
        <begin position="21"/>
        <end position="354"/>
    </location>
</feature>
<dbReference type="PANTHER" id="PTHR47199:SF2">
    <property type="entry name" value="PHOTOSYSTEM II STABILITY_ASSEMBLY FACTOR HCF136, CHLOROPLASTIC"/>
    <property type="match status" value="1"/>
</dbReference>
<dbReference type="InterPro" id="IPR028203">
    <property type="entry name" value="PSII_CF48-like_dom"/>
</dbReference>
<evidence type="ECO:0000256" key="2">
    <source>
        <dbReference type="ARBA" id="ARBA00023276"/>
    </source>
</evidence>
<dbReference type="CDD" id="cd15482">
    <property type="entry name" value="Sialidase_non-viral"/>
    <property type="match status" value="1"/>
</dbReference>
<reference evidence="5 6" key="1">
    <citation type="submission" date="2020-04" db="EMBL/GenBank/DDBJ databases">
        <title>Massilia sp. RP-1-19 isolated from soil.</title>
        <authorList>
            <person name="Dahal R.H."/>
        </authorList>
    </citation>
    <scope>NUCLEOTIDE SEQUENCE [LARGE SCALE GENOMIC DNA]</scope>
    <source>
        <strain evidence="5 6">RP-1-19</strain>
    </source>
</reference>
<dbReference type="GO" id="GO:0015979">
    <property type="term" value="P:photosynthesis"/>
    <property type="evidence" value="ECO:0007669"/>
    <property type="project" value="UniProtKB-KW"/>
</dbReference>
<feature type="signal peptide" evidence="3">
    <location>
        <begin position="1"/>
        <end position="20"/>
    </location>
</feature>
<dbReference type="SUPFAM" id="SSF110296">
    <property type="entry name" value="Oligoxyloglucan reducing end-specific cellobiohydrolase"/>
    <property type="match status" value="1"/>
</dbReference>
<evidence type="ECO:0000256" key="1">
    <source>
        <dbReference type="ARBA" id="ARBA00022531"/>
    </source>
</evidence>
<organism evidence="5 6">
    <name type="scientific">Massilia polaris</name>
    <dbReference type="NCBI Taxonomy" id="2728846"/>
    <lineage>
        <taxon>Bacteria</taxon>
        <taxon>Pseudomonadati</taxon>
        <taxon>Pseudomonadota</taxon>
        <taxon>Betaproteobacteria</taxon>
        <taxon>Burkholderiales</taxon>
        <taxon>Oxalobacteraceae</taxon>
        <taxon>Telluria group</taxon>
        <taxon>Massilia</taxon>
    </lineage>
</organism>
<evidence type="ECO:0000259" key="4">
    <source>
        <dbReference type="Pfam" id="PF14870"/>
    </source>
</evidence>
<dbReference type="PANTHER" id="PTHR47199">
    <property type="entry name" value="PHOTOSYSTEM II STABILITY/ASSEMBLY FACTOR HCF136, CHLOROPLASTIC"/>
    <property type="match status" value="1"/>
</dbReference>
<dbReference type="Pfam" id="PF14870">
    <property type="entry name" value="PSII_BNR"/>
    <property type="match status" value="1"/>
</dbReference>
<sequence length="354" mass="36548">MRRTLLSLCLLSIVSTSALAQPAWTPASSGTSAELRGLSVVSTSVAWASGARGTVLRTTDGAQWQAMSVAGAEKLDFRDIHAIDANTALVMGAGPGDASRIMRTDDGGKTWRQVALNSYKEGFWDSMAFWDAGNGIVFGDPVDGKFQVYVTADGGATWREVQATGLESLKDEGAFAASGTALTVHGARDVWIATGGASSARVLRSADRGLTWRAASLPIPAAAPGKGIFSVGFLDAQHGMAVGGDYKQPLLDSVNGARTIDGGASWQPVSVQPTGYMSVVMAVPGAPRALVAGGLAGSGYSVDGGQNWKVLDRTPVNTIGFASPAIGWAVGPKGLLMKYSGPSLGAAVKQARRY</sequence>
<feature type="domain" description="Photosynthesis system II assembly factor Ycf48/Hcf136-like" evidence="4">
    <location>
        <begin position="21"/>
        <end position="159"/>
    </location>
</feature>
<keyword evidence="3" id="KW-0732">Signal</keyword>
<dbReference type="InterPro" id="IPR015943">
    <property type="entry name" value="WD40/YVTN_repeat-like_dom_sf"/>
</dbReference>
<keyword evidence="1" id="KW-0602">Photosynthesis</keyword>
<name>A0A848HLD0_9BURK</name>
<dbReference type="Proteomes" id="UP000583752">
    <property type="component" value="Unassembled WGS sequence"/>
</dbReference>
<comment type="caution">
    <text evidence="5">The sequence shown here is derived from an EMBL/GenBank/DDBJ whole genome shotgun (WGS) entry which is preliminary data.</text>
</comment>
<evidence type="ECO:0000256" key="3">
    <source>
        <dbReference type="SAM" id="SignalP"/>
    </source>
</evidence>
<evidence type="ECO:0000313" key="5">
    <source>
        <dbReference type="EMBL" id="NML62706.1"/>
    </source>
</evidence>
<dbReference type="GO" id="GO:0009523">
    <property type="term" value="C:photosystem II"/>
    <property type="evidence" value="ECO:0007669"/>
    <property type="project" value="UniProtKB-KW"/>
</dbReference>
<dbReference type="EMBL" id="JABBGG010000010">
    <property type="protein sequence ID" value="NML62706.1"/>
    <property type="molecule type" value="Genomic_DNA"/>
</dbReference>
<accession>A0A848HLD0</accession>
<protein>
    <recommendedName>
        <fullName evidence="4">Photosynthesis system II assembly factor Ycf48/Hcf136-like domain-containing protein</fullName>
    </recommendedName>
</protein>